<name>A0A0F9E0J0_9ZZZZ</name>
<dbReference type="SUPFAM" id="SSF55144">
    <property type="entry name" value="LigT-like"/>
    <property type="match status" value="1"/>
</dbReference>
<dbReference type="Gene3D" id="3.90.1140.10">
    <property type="entry name" value="Cyclic phosphodiesterase"/>
    <property type="match status" value="1"/>
</dbReference>
<proteinExistence type="predicted"/>
<evidence type="ECO:0000256" key="1">
    <source>
        <dbReference type="SAM" id="MobiDB-lite"/>
    </source>
</evidence>
<protein>
    <submittedName>
        <fullName evidence="2">Uncharacterized protein</fullName>
    </submittedName>
</protein>
<feature type="non-terminal residue" evidence="2">
    <location>
        <position position="505"/>
    </location>
</feature>
<dbReference type="SUPFAM" id="SSF81301">
    <property type="entry name" value="Nucleotidyltransferase"/>
    <property type="match status" value="1"/>
</dbReference>
<dbReference type="InterPro" id="IPR009097">
    <property type="entry name" value="Cyclic_Pdiesterase"/>
</dbReference>
<comment type="caution">
    <text evidence="2">The sequence shown here is derived from an EMBL/GenBank/DDBJ whole genome shotgun (WGS) entry which is preliminary data.</text>
</comment>
<evidence type="ECO:0000313" key="2">
    <source>
        <dbReference type="EMBL" id="KKL17628.1"/>
    </source>
</evidence>
<reference evidence="2" key="1">
    <citation type="journal article" date="2015" name="Nature">
        <title>Complex archaea that bridge the gap between prokaryotes and eukaryotes.</title>
        <authorList>
            <person name="Spang A."/>
            <person name="Saw J.H."/>
            <person name="Jorgensen S.L."/>
            <person name="Zaremba-Niedzwiedzka K."/>
            <person name="Martijn J."/>
            <person name="Lind A.E."/>
            <person name="van Eijk R."/>
            <person name="Schleper C."/>
            <person name="Guy L."/>
            <person name="Ettema T.J."/>
        </authorList>
    </citation>
    <scope>NUCLEOTIDE SEQUENCE</scope>
</reference>
<organism evidence="2">
    <name type="scientific">marine sediment metagenome</name>
    <dbReference type="NCBI Taxonomy" id="412755"/>
    <lineage>
        <taxon>unclassified sequences</taxon>
        <taxon>metagenomes</taxon>
        <taxon>ecological metagenomes</taxon>
    </lineage>
</organism>
<dbReference type="AlphaFoldDB" id="A0A0F9E0J0"/>
<dbReference type="InterPro" id="IPR043519">
    <property type="entry name" value="NT_sf"/>
</dbReference>
<gene>
    <name evidence="2" type="ORF">LCGC14_2483660</name>
</gene>
<sequence length="505" mass="57143">SDPNYDVAIVRCKSEELTKIHDELKDTLENEDTYPTYKPHITIAYLKKGERLDDSAQISNISWEVDSLDISTSDGQLEKVSALAVPIRESLDYPHSWGKKKKKEVVPEKEKKILQMDSNKLNMKKADELSDEDFETSYEEALEVPKEQQATPKDGEIESVEQSQSVGIFKGFSGMMDENEDGVVDPSIPAELPDIITFLDLGGPTYSVMDDVITSQKEMEEGKYHFPEGYVSFNFPPEEAGVGVDFTIEGEYIDMFAQDWSHIQGDLENGLPQLKDNSVQGTINLTATLGYIKERRVLAQDIVRVSAIGTEVVVVDSMVQVDAQGQPIFTDEFFNTLVENGFKLVSFTIRDKELGDSMTVLRKVSDVGKQAKRSSILDEPRASLDSAIWDIGRDNLPMLKPSIKMHIVENFLSYVARFGGYIKPEQWVKNMFYTGSTATYTYNDMSDIDIHIIVDWIDLAALNPDKSKADPKEMWQELHDVFWWTLNKIKLPGTKHPLTYYVMPP</sequence>
<feature type="non-terminal residue" evidence="2">
    <location>
        <position position="1"/>
    </location>
</feature>
<dbReference type="EMBL" id="LAZR01039185">
    <property type="protein sequence ID" value="KKL17628.1"/>
    <property type="molecule type" value="Genomic_DNA"/>
</dbReference>
<feature type="region of interest" description="Disordered" evidence="1">
    <location>
        <begin position="143"/>
        <end position="162"/>
    </location>
</feature>
<accession>A0A0F9E0J0</accession>